<accession>A0ABR8BR15</accession>
<dbReference type="EMBL" id="JACJQL010000123">
    <property type="protein sequence ID" value="MBD2255749.1"/>
    <property type="molecule type" value="Genomic_DNA"/>
</dbReference>
<organism evidence="2 3">
    <name type="scientific">Nostoc parmelioides FACHB-3921</name>
    <dbReference type="NCBI Taxonomy" id="2692909"/>
    <lineage>
        <taxon>Bacteria</taxon>
        <taxon>Bacillati</taxon>
        <taxon>Cyanobacteriota</taxon>
        <taxon>Cyanophyceae</taxon>
        <taxon>Nostocales</taxon>
        <taxon>Nostocaceae</taxon>
        <taxon>Nostoc</taxon>
    </lineage>
</organism>
<sequence length="103" mass="11235">MAKTNDAIKIIDNLTSSDPELEAMVAEASINAEVAQLIYEARTSSGLTQKQLAELVGTKQPVIARLEDADYEGHSLSMLQKIAHALNQRVVIHLTPLEHEQSA</sequence>
<dbReference type="SMART" id="SM00530">
    <property type="entry name" value="HTH_XRE"/>
    <property type="match status" value="1"/>
</dbReference>
<proteinExistence type="predicted"/>
<comment type="caution">
    <text evidence="2">The sequence shown here is derived from an EMBL/GenBank/DDBJ whole genome shotgun (WGS) entry which is preliminary data.</text>
</comment>
<reference evidence="2 3" key="1">
    <citation type="journal article" date="2020" name="ISME J.">
        <title>Comparative genomics reveals insights into cyanobacterial evolution and habitat adaptation.</title>
        <authorList>
            <person name="Chen M.Y."/>
            <person name="Teng W.K."/>
            <person name="Zhao L."/>
            <person name="Hu C.X."/>
            <person name="Zhou Y.K."/>
            <person name="Han B.P."/>
            <person name="Song L.R."/>
            <person name="Shu W.S."/>
        </authorList>
    </citation>
    <scope>NUCLEOTIDE SEQUENCE [LARGE SCALE GENOMIC DNA]</scope>
    <source>
        <strain evidence="2 3">FACHB-3921</strain>
    </source>
</reference>
<name>A0ABR8BR15_9NOSO</name>
<evidence type="ECO:0000313" key="2">
    <source>
        <dbReference type="EMBL" id="MBD2255749.1"/>
    </source>
</evidence>
<dbReference type="Pfam" id="PF01381">
    <property type="entry name" value="HTH_3"/>
    <property type="match status" value="1"/>
</dbReference>
<keyword evidence="3" id="KW-1185">Reference proteome</keyword>
<dbReference type="RefSeq" id="WP_190572885.1">
    <property type="nucleotide sequence ID" value="NZ_JACJQL010000123.1"/>
</dbReference>
<gene>
    <name evidence="2" type="ORF">H6G14_31710</name>
</gene>
<protein>
    <submittedName>
        <fullName evidence="2">Helix-turn-helix transcriptional regulator</fullName>
    </submittedName>
</protein>
<evidence type="ECO:0000259" key="1">
    <source>
        <dbReference type="PROSITE" id="PS50943"/>
    </source>
</evidence>
<dbReference type="InterPro" id="IPR010982">
    <property type="entry name" value="Lambda_DNA-bd_dom_sf"/>
</dbReference>
<dbReference type="Gene3D" id="1.10.260.40">
    <property type="entry name" value="lambda repressor-like DNA-binding domains"/>
    <property type="match status" value="1"/>
</dbReference>
<dbReference type="SUPFAM" id="SSF47413">
    <property type="entry name" value="lambda repressor-like DNA-binding domains"/>
    <property type="match status" value="1"/>
</dbReference>
<feature type="domain" description="HTH cro/C1-type" evidence="1">
    <location>
        <begin position="38"/>
        <end position="93"/>
    </location>
</feature>
<dbReference type="PROSITE" id="PS50943">
    <property type="entry name" value="HTH_CROC1"/>
    <property type="match status" value="1"/>
</dbReference>
<dbReference type="Proteomes" id="UP000621307">
    <property type="component" value="Unassembled WGS sequence"/>
</dbReference>
<dbReference type="InterPro" id="IPR001387">
    <property type="entry name" value="Cro/C1-type_HTH"/>
</dbReference>
<evidence type="ECO:0000313" key="3">
    <source>
        <dbReference type="Proteomes" id="UP000621307"/>
    </source>
</evidence>
<dbReference type="CDD" id="cd00093">
    <property type="entry name" value="HTH_XRE"/>
    <property type="match status" value="1"/>
</dbReference>